<dbReference type="PANTHER" id="PTHR21275">
    <property type="entry name" value="RWD DOMAIN-CONTAINING PROTEIN 4"/>
    <property type="match status" value="1"/>
</dbReference>
<proteinExistence type="predicted"/>
<feature type="domain" description="RWD" evidence="2">
    <location>
        <begin position="27"/>
        <end position="126"/>
    </location>
</feature>
<comment type="caution">
    <text evidence="3">The sequence shown here is derived from an EMBL/GenBank/DDBJ whole genome shotgun (WGS) entry which is preliminary data.</text>
</comment>
<dbReference type="SMART" id="SM00591">
    <property type="entry name" value="RWD"/>
    <property type="match status" value="1"/>
</dbReference>
<organism evidence="3 4">
    <name type="scientific">Pristionchus entomophagus</name>
    <dbReference type="NCBI Taxonomy" id="358040"/>
    <lineage>
        <taxon>Eukaryota</taxon>
        <taxon>Metazoa</taxon>
        <taxon>Ecdysozoa</taxon>
        <taxon>Nematoda</taxon>
        <taxon>Chromadorea</taxon>
        <taxon>Rhabditida</taxon>
        <taxon>Rhabditina</taxon>
        <taxon>Diplogasteromorpha</taxon>
        <taxon>Diplogasteroidea</taxon>
        <taxon>Neodiplogasteridae</taxon>
        <taxon>Pristionchus</taxon>
    </lineage>
</organism>
<evidence type="ECO:0000313" key="4">
    <source>
        <dbReference type="Proteomes" id="UP001432027"/>
    </source>
</evidence>
<dbReference type="AlphaFoldDB" id="A0AAV5UBN3"/>
<reference evidence="3" key="1">
    <citation type="submission" date="2023-10" db="EMBL/GenBank/DDBJ databases">
        <title>Genome assembly of Pristionchus species.</title>
        <authorList>
            <person name="Yoshida K."/>
            <person name="Sommer R.J."/>
        </authorList>
    </citation>
    <scope>NUCLEOTIDE SEQUENCE</scope>
    <source>
        <strain evidence="3">RS0144</strain>
    </source>
</reference>
<name>A0AAV5UBN3_9BILA</name>
<dbReference type="InterPro" id="IPR006575">
    <property type="entry name" value="RWD_dom"/>
</dbReference>
<dbReference type="Proteomes" id="UP001432027">
    <property type="component" value="Unassembled WGS sequence"/>
</dbReference>
<evidence type="ECO:0000259" key="2">
    <source>
        <dbReference type="PROSITE" id="PS50908"/>
    </source>
</evidence>
<feature type="non-terminal residue" evidence="3">
    <location>
        <position position="1"/>
    </location>
</feature>
<evidence type="ECO:0000256" key="1">
    <source>
        <dbReference type="SAM" id="MobiDB-lite"/>
    </source>
</evidence>
<dbReference type="CDD" id="cd23817">
    <property type="entry name" value="RWD-RWDD4"/>
    <property type="match status" value="1"/>
</dbReference>
<keyword evidence="4" id="KW-1185">Reference proteome</keyword>
<dbReference type="SUPFAM" id="SSF54495">
    <property type="entry name" value="UBC-like"/>
    <property type="match status" value="1"/>
</dbReference>
<gene>
    <name evidence="3" type="ORF">PENTCL1PPCAC_25919</name>
</gene>
<dbReference type="Gene3D" id="3.10.110.10">
    <property type="entry name" value="Ubiquitin Conjugating Enzyme"/>
    <property type="match status" value="1"/>
</dbReference>
<dbReference type="Pfam" id="PF05773">
    <property type="entry name" value="RWD"/>
    <property type="match status" value="1"/>
</dbReference>
<evidence type="ECO:0000313" key="3">
    <source>
        <dbReference type="EMBL" id="GMT03745.1"/>
    </source>
</evidence>
<dbReference type="PROSITE" id="PS50908">
    <property type="entry name" value="RWD"/>
    <property type="match status" value="1"/>
</dbReference>
<dbReference type="EMBL" id="BTSX01000006">
    <property type="protein sequence ID" value="GMT03745.1"/>
    <property type="molecule type" value="Genomic_DNA"/>
</dbReference>
<dbReference type="InterPro" id="IPR016135">
    <property type="entry name" value="UBQ-conjugating_enzyme/RWD"/>
</dbReference>
<dbReference type="InterPro" id="IPR042770">
    <property type="entry name" value="RWDD4"/>
</dbReference>
<accession>A0AAV5UBN3</accession>
<dbReference type="PANTHER" id="PTHR21275:SF1">
    <property type="entry name" value="RWD DOMAIN-CONTAINING PROTEIN 4"/>
    <property type="match status" value="1"/>
</dbReference>
<sequence>VSVDLLILSLDYRFKLSVMDPKEEQDTEWEVLLSIYEGDEAFKKVSAARLQYRIDGVKPFVLEIDWPADYPSVPPVISLDVFFNSYICEADRRTVRDALMEVAVENQGMAVSFTLIEWAKDHADELTSRFTEKKAEVKEDDEEEERGDDKRENALSKAAKRKMWDRVNTKGEQERGHDWIDILKHLAQTRDT</sequence>
<feature type="region of interest" description="Disordered" evidence="1">
    <location>
        <begin position="134"/>
        <end position="168"/>
    </location>
</feature>
<protein>
    <recommendedName>
        <fullName evidence="2">RWD domain-containing protein</fullName>
    </recommendedName>
</protein>